<feature type="binding site" evidence="5 7">
    <location>
        <position position="194"/>
    </location>
    <ligand>
        <name>substrate</name>
    </ligand>
</feature>
<dbReference type="InterPro" id="IPR013785">
    <property type="entry name" value="Aldolase_TIM"/>
</dbReference>
<reference evidence="10 11" key="1">
    <citation type="submission" date="2013-12" db="EMBL/GenBank/DDBJ databases">
        <title>The complete genome sequence of Methanobacterium sp. BRM9.</title>
        <authorList>
            <consortium name="Pastoral Greenhouse Gas Research Consortium"/>
            <person name="Kelly W.J."/>
            <person name="Leahy S.C."/>
            <person name="Perry R."/>
            <person name="Li D."/>
            <person name="Altermann E."/>
            <person name="Lambie S.C."/>
            <person name="Attwood G.T."/>
        </authorList>
    </citation>
    <scope>NUCLEOTIDE SEQUENCE [LARGE SCALE GENOMIC DNA]</scope>
    <source>
        <strain evidence="10 11">BRM9</strain>
    </source>
</reference>
<feature type="active site" description="For OMPdecase activity" evidence="6">
    <location>
        <position position="64"/>
    </location>
</feature>
<organism evidence="10 11">
    <name type="scientific">Methanobacterium formicicum</name>
    <dbReference type="NCBI Taxonomy" id="2162"/>
    <lineage>
        <taxon>Archaea</taxon>
        <taxon>Methanobacteriati</taxon>
        <taxon>Methanobacteriota</taxon>
        <taxon>Methanomada group</taxon>
        <taxon>Methanobacteria</taxon>
        <taxon>Methanobacteriales</taxon>
        <taxon>Methanobacteriaceae</taxon>
        <taxon>Methanobacterium</taxon>
    </lineage>
</organism>
<evidence type="ECO:0000256" key="5">
    <source>
        <dbReference type="HAMAP-Rule" id="MF_01200"/>
    </source>
</evidence>
<dbReference type="STRING" id="2162.BRM9_1534"/>
<comment type="pathway">
    <text evidence="1 5 8">Pyrimidine metabolism; UMP biosynthesis via de novo pathway; UMP from orotate: step 2/2.</text>
</comment>
<dbReference type="InterPro" id="IPR014732">
    <property type="entry name" value="OMPdecase"/>
</dbReference>
<dbReference type="UniPathway" id="UPA00070">
    <property type="reaction ID" value="UER00120"/>
</dbReference>
<keyword evidence="4 5" id="KW-0456">Lyase</keyword>
<dbReference type="SMART" id="SM00934">
    <property type="entry name" value="OMPdecase"/>
    <property type="match status" value="1"/>
</dbReference>
<feature type="active site" description="For OMPdecase activity" evidence="6">
    <location>
        <position position="67"/>
    </location>
</feature>
<gene>
    <name evidence="5 10" type="primary">pyrF</name>
    <name evidence="10" type="ORF">BRM9_1534</name>
</gene>
<dbReference type="EMBL" id="CP006933">
    <property type="protein sequence ID" value="AIS32348.1"/>
    <property type="molecule type" value="Genomic_DNA"/>
</dbReference>
<evidence type="ECO:0000313" key="10">
    <source>
        <dbReference type="EMBL" id="AIS32348.1"/>
    </source>
</evidence>
<dbReference type="KEGG" id="mfc:BRM9_1534"/>
<feature type="binding site" evidence="5 7">
    <location>
        <position position="195"/>
    </location>
    <ligand>
        <name>substrate</name>
    </ligand>
</feature>
<dbReference type="PANTHER" id="PTHR32119">
    <property type="entry name" value="OROTIDINE 5'-PHOSPHATE DECARBOXYLASE"/>
    <property type="match status" value="1"/>
</dbReference>
<dbReference type="InterPro" id="IPR011060">
    <property type="entry name" value="RibuloseP-bd_barrel"/>
</dbReference>
<evidence type="ECO:0000256" key="3">
    <source>
        <dbReference type="ARBA" id="ARBA00022975"/>
    </source>
</evidence>
<dbReference type="Proteomes" id="UP000029661">
    <property type="component" value="Chromosome"/>
</dbReference>
<feature type="binding site" evidence="5">
    <location>
        <begin position="62"/>
        <end position="71"/>
    </location>
    <ligand>
        <name>substrate</name>
    </ligand>
</feature>
<feature type="binding site" evidence="5 7">
    <location>
        <position position="34"/>
    </location>
    <ligand>
        <name>substrate</name>
    </ligand>
</feature>
<dbReference type="NCBIfam" id="TIGR01740">
    <property type="entry name" value="pyrF"/>
    <property type="match status" value="1"/>
</dbReference>
<feature type="binding site" evidence="5 7">
    <location>
        <position position="12"/>
    </location>
    <ligand>
        <name>substrate</name>
    </ligand>
</feature>
<sequence>MEVKNKIILALDVLSMDQARELLDEISDYLDTIKIGYPLVLAEGLEAVTQVKEEYQCKIITDFKVADIPATNQKIADVTFQAGADALIVHGFVGSDSVASCVESAEKQGKEVFLLTEMSHPGASQFLQPVSMDIARMGVEMGIQNYVGPSTRLDRLEKIRSIIGKDSFLISPGVGTQGGDPKDTLKFADALIIGRSIYLAPDPVESLESIIDSIEF</sequence>
<evidence type="ECO:0000256" key="7">
    <source>
        <dbReference type="PIRSR" id="PIRSR614732-2"/>
    </source>
</evidence>
<evidence type="ECO:0000256" key="8">
    <source>
        <dbReference type="RuleBase" id="RU000512"/>
    </source>
</evidence>
<comment type="subunit">
    <text evidence="5">Homodimer.</text>
</comment>
<proteinExistence type="inferred from homology"/>
<dbReference type="PROSITE" id="PS00156">
    <property type="entry name" value="OMPDECASE"/>
    <property type="match status" value="1"/>
</dbReference>
<dbReference type="InterPro" id="IPR018089">
    <property type="entry name" value="OMPdecase_AS"/>
</dbReference>
<dbReference type="InterPro" id="IPR001754">
    <property type="entry name" value="OMPdeCOase_dom"/>
</dbReference>
<dbReference type="SUPFAM" id="SSF51366">
    <property type="entry name" value="Ribulose-phoshate binding barrel"/>
    <property type="match status" value="1"/>
</dbReference>
<dbReference type="PANTHER" id="PTHR32119:SF2">
    <property type="entry name" value="OROTIDINE 5'-PHOSPHATE DECARBOXYLASE"/>
    <property type="match status" value="1"/>
</dbReference>
<comment type="function">
    <text evidence="5">Catalyzes the decarboxylation of orotidine 5'-monophosphate (OMP) to uridine 5'-monophosphate (UMP).</text>
</comment>
<keyword evidence="2 5" id="KW-0210">Decarboxylase</keyword>
<evidence type="ECO:0000259" key="9">
    <source>
        <dbReference type="SMART" id="SM00934"/>
    </source>
</evidence>
<dbReference type="EC" id="4.1.1.23" evidence="5"/>
<dbReference type="CDD" id="cd04725">
    <property type="entry name" value="OMP_decarboxylase_like"/>
    <property type="match status" value="1"/>
</dbReference>
<evidence type="ECO:0000256" key="4">
    <source>
        <dbReference type="ARBA" id="ARBA00023239"/>
    </source>
</evidence>
<dbReference type="NCBIfam" id="NF010386">
    <property type="entry name" value="PRK13813.1"/>
    <property type="match status" value="1"/>
</dbReference>
<dbReference type="GO" id="GO:0005829">
    <property type="term" value="C:cytosol"/>
    <property type="evidence" value="ECO:0007669"/>
    <property type="project" value="TreeGrafter"/>
</dbReference>
<name>A0A089ZIB7_METFO</name>
<comment type="similarity">
    <text evidence="5">Belongs to the OMP decarboxylase family. Type 1 subfamily.</text>
</comment>
<evidence type="ECO:0000256" key="2">
    <source>
        <dbReference type="ARBA" id="ARBA00022793"/>
    </source>
</evidence>
<feature type="active site" description="Proton donor" evidence="5">
    <location>
        <position position="64"/>
    </location>
</feature>
<evidence type="ECO:0000256" key="1">
    <source>
        <dbReference type="ARBA" id="ARBA00004861"/>
    </source>
</evidence>
<dbReference type="GO" id="GO:0006207">
    <property type="term" value="P:'de novo' pyrimidine nucleobase biosynthetic process"/>
    <property type="evidence" value="ECO:0007669"/>
    <property type="project" value="InterPro"/>
</dbReference>
<dbReference type="OrthoDB" id="94124at2157"/>
<evidence type="ECO:0000313" key="11">
    <source>
        <dbReference type="Proteomes" id="UP000029661"/>
    </source>
</evidence>
<dbReference type="RefSeq" id="WP_048085333.1">
    <property type="nucleotide sequence ID" value="NZ_CP006933.1"/>
</dbReference>
<keyword evidence="3 5" id="KW-0665">Pyrimidine biosynthesis</keyword>
<feature type="binding site" evidence="5">
    <location>
        <begin position="172"/>
        <end position="182"/>
    </location>
    <ligand>
        <name>substrate</name>
    </ligand>
</feature>
<dbReference type="Pfam" id="PF00215">
    <property type="entry name" value="OMPdecase"/>
    <property type="match status" value="1"/>
</dbReference>
<dbReference type="InterPro" id="IPR047595">
    <property type="entry name" value="OMPdecase_arc"/>
</dbReference>
<evidence type="ECO:0000256" key="6">
    <source>
        <dbReference type="PIRSR" id="PIRSR614732-1"/>
    </source>
</evidence>
<protein>
    <recommendedName>
        <fullName evidence="5">Orotidine 5'-phosphate decarboxylase</fullName>
        <ecNumber evidence="5">4.1.1.23</ecNumber>
    </recommendedName>
    <alternativeName>
        <fullName evidence="5">OMP decarboxylase</fullName>
        <shortName evidence="5">OMPDCase</shortName>
        <shortName evidence="5">OMPdecase</shortName>
    </alternativeName>
</protein>
<dbReference type="HAMAP" id="MF_01200_A">
    <property type="entry name" value="OMPdecase_type1_A"/>
    <property type="match status" value="1"/>
</dbReference>
<feature type="domain" description="Orotidine 5'-phosphate decarboxylase" evidence="9">
    <location>
        <begin position="6"/>
        <end position="210"/>
    </location>
</feature>
<dbReference type="GeneID" id="24792700"/>
<dbReference type="AlphaFoldDB" id="A0A089ZIB7"/>
<feature type="binding site" evidence="5 7">
    <location>
        <position position="119"/>
    </location>
    <ligand>
        <name>substrate</name>
    </ligand>
</feature>
<comment type="catalytic activity">
    <reaction evidence="5 8">
        <text>orotidine 5'-phosphate + H(+) = UMP + CO2</text>
        <dbReference type="Rhea" id="RHEA:11596"/>
        <dbReference type="ChEBI" id="CHEBI:15378"/>
        <dbReference type="ChEBI" id="CHEBI:16526"/>
        <dbReference type="ChEBI" id="CHEBI:57538"/>
        <dbReference type="ChEBI" id="CHEBI:57865"/>
        <dbReference type="EC" id="4.1.1.23"/>
    </reaction>
</comment>
<accession>A0A089ZIB7</accession>
<feature type="active site" description="For OMPdecase activity" evidence="6">
    <location>
        <position position="62"/>
    </location>
</feature>
<dbReference type="GO" id="GO:0044205">
    <property type="term" value="P:'de novo' UMP biosynthetic process"/>
    <property type="evidence" value="ECO:0007669"/>
    <property type="project" value="UniProtKB-UniRule"/>
</dbReference>
<dbReference type="GO" id="GO:0004590">
    <property type="term" value="F:orotidine-5'-phosphate decarboxylase activity"/>
    <property type="evidence" value="ECO:0007669"/>
    <property type="project" value="UniProtKB-UniRule"/>
</dbReference>
<dbReference type="Gene3D" id="3.20.20.70">
    <property type="entry name" value="Aldolase class I"/>
    <property type="match status" value="1"/>
</dbReference>